<keyword evidence="1" id="KW-1133">Transmembrane helix</keyword>
<evidence type="ECO:0008006" key="4">
    <source>
        <dbReference type="Google" id="ProtNLM"/>
    </source>
</evidence>
<keyword evidence="1" id="KW-0472">Membrane</keyword>
<organism evidence="2 3">
    <name type="scientific">Dielma fastidiosa</name>
    <dbReference type="NCBI Taxonomy" id="1034346"/>
    <lineage>
        <taxon>Bacteria</taxon>
        <taxon>Bacillati</taxon>
        <taxon>Bacillota</taxon>
        <taxon>Erysipelotrichia</taxon>
        <taxon>Erysipelotrichales</taxon>
        <taxon>Erysipelotrichaceae</taxon>
        <taxon>Dielma</taxon>
    </lineage>
</organism>
<dbReference type="STRING" id="1034346.GCA_000313565_00201"/>
<sequence length="107" mass="12463">MLWLIYIGSVLLMIILGIRISHCSYPVQYMANAEERPKVEDICGYNHALGRNFILFGMLLLIVLLPMLLPMPYAMLMLFCIPFWAIGFMLRCMQIQTRYEAQSNKKN</sequence>
<dbReference type="EMBL" id="QJKH01000001">
    <property type="protein sequence ID" value="PXX81594.1"/>
    <property type="molecule type" value="Genomic_DNA"/>
</dbReference>
<keyword evidence="3" id="KW-1185">Reference proteome</keyword>
<protein>
    <recommendedName>
        <fullName evidence="4">DUF3784 domain-containing protein</fullName>
    </recommendedName>
</protein>
<comment type="caution">
    <text evidence="2">The sequence shown here is derived from an EMBL/GenBank/DDBJ whole genome shotgun (WGS) entry which is preliminary data.</text>
</comment>
<evidence type="ECO:0000313" key="2">
    <source>
        <dbReference type="EMBL" id="PXX81594.1"/>
    </source>
</evidence>
<dbReference type="AlphaFoldDB" id="A0A318KUL4"/>
<dbReference type="RefSeq" id="WP_022936508.1">
    <property type="nucleotide sequence ID" value="NZ_CABKRQ010000001.1"/>
</dbReference>
<feature type="transmembrane region" description="Helical" evidence="1">
    <location>
        <begin position="48"/>
        <end position="67"/>
    </location>
</feature>
<dbReference type="Proteomes" id="UP000247612">
    <property type="component" value="Unassembled WGS sequence"/>
</dbReference>
<reference evidence="2 3" key="1">
    <citation type="submission" date="2018-05" db="EMBL/GenBank/DDBJ databases">
        <title>Genomic Encyclopedia of Type Strains, Phase IV (KMG-IV): sequencing the most valuable type-strain genomes for metagenomic binning, comparative biology and taxonomic classification.</title>
        <authorList>
            <person name="Goeker M."/>
        </authorList>
    </citation>
    <scope>NUCLEOTIDE SEQUENCE [LARGE SCALE GENOMIC DNA]</scope>
    <source>
        <strain evidence="2 3">JC118</strain>
    </source>
</reference>
<gene>
    <name evidence="2" type="ORF">DES51_101204</name>
</gene>
<evidence type="ECO:0000313" key="3">
    <source>
        <dbReference type="Proteomes" id="UP000247612"/>
    </source>
</evidence>
<keyword evidence="1" id="KW-0812">Transmembrane</keyword>
<feature type="transmembrane region" description="Helical" evidence="1">
    <location>
        <begin position="73"/>
        <end position="90"/>
    </location>
</feature>
<name>A0A318KUL4_9FIRM</name>
<accession>A0A318KUL4</accession>
<proteinExistence type="predicted"/>
<evidence type="ECO:0000256" key="1">
    <source>
        <dbReference type="SAM" id="Phobius"/>
    </source>
</evidence>
<feature type="transmembrane region" description="Helical" evidence="1">
    <location>
        <begin position="6"/>
        <end position="27"/>
    </location>
</feature>